<comment type="caution">
    <text evidence="1">The sequence shown here is derived from an EMBL/GenBank/DDBJ whole genome shotgun (WGS) entry which is preliminary data.</text>
</comment>
<name>A0A495PZC6_9FLAO</name>
<reference evidence="1 2" key="1">
    <citation type="submission" date="2018-10" db="EMBL/GenBank/DDBJ databases">
        <title>Genomic Encyclopedia of Archaeal and Bacterial Type Strains, Phase II (KMG-II): from individual species to whole genera.</title>
        <authorList>
            <person name="Goeker M."/>
        </authorList>
    </citation>
    <scope>NUCLEOTIDE SEQUENCE [LARGE SCALE GENOMIC DNA]</scope>
    <source>
        <strain evidence="1 2">DSM 19839</strain>
    </source>
</reference>
<dbReference type="RefSeq" id="WP_121344621.1">
    <property type="nucleotide sequence ID" value="NZ_RBLG01000001.1"/>
</dbReference>
<dbReference type="OrthoDB" id="1386044at2"/>
<organism evidence="1 2">
    <name type="scientific">Gillisia mitskevichiae</name>
    <dbReference type="NCBI Taxonomy" id="270921"/>
    <lineage>
        <taxon>Bacteria</taxon>
        <taxon>Pseudomonadati</taxon>
        <taxon>Bacteroidota</taxon>
        <taxon>Flavobacteriia</taxon>
        <taxon>Flavobacteriales</taxon>
        <taxon>Flavobacteriaceae</taxon>
        <taxon>Gillisia</taxon>
    </lineage>
</organism>
<dbReference type="EMBL" id="RBLG01000001">
    <property type="protein sequence ID" value="RKS55872.1"/>
    <property type="molecule type" value="Genomic_DNA"/>
</dbReference>
<dbReference type="InterPro" id="IPR029057">
    <property type="entry name" value="PRTase-like"/>
</dbReference>
<evidence type="ECO:0008006" key="3">
    <source>
        <dbReference type="Google" id="ProtNLM"/>
    </source>
</evidence>
<protein>
    <recommendedName>
        <fullName evidence="3">Phosphoribosyltransferase domain-containing protein</fullName>
    </recommendedName>
</protein>
<evidence type="ECO:0000313" key="2">
    <source>
        <dbReference type="Proteomes" id="UP000276282"/>
    </source>
</evidence>
<keyword evidence="2" id="KW-1185">Reference proteome</keyword>
<dbReference type="SUPFAM" id="SSF53271">
    <property type="entry name" value="PRTase-like"/>
    <property type="match status" value="1"/>
</dbReference>
<gene>
    <name evidence="1" type="ORF">BC962_0845</name>
</gene>
<proteinExistence type="predicted"/>
<dbReference type="Proteomes" id="UP000276282">
    <property type="component" value="Unassembled WGS sequence"/>
</dbReference>
<sequence>MSKSKYLIELGNKVSDKQIDQIINDFYFAFKNDAEKQNNYEFDFSNLKWISNQELLILTGLFQYLIETDTRFKINFLINGSSSDIDKKIANQIVQIWDVWKIYQIVPHQDYNKYFDIDGNFVKRIRKQFNISSSNQEIYDRYGVTPFLSLPRIQKYDDKAVSKLLNKIYSLSEATNQILVNNNCYLPFENKTLSSIITKELYENFLDHFTSSFFKSQKNAAFLSISLKRKLNEEYFDKKKVQSLLELNFKEENIEELKPFFFNKFKNEFKNESLLQMSFLDYGEGISKTLFNSFSNEINEISESQHLDSNVLKYAFEPLSSQHKVQERFNDNIITPRGLFDVIAIVKRFDGLVVVRSNNGKIAFDFSDNKSIKEAFIFFGNEKLYFPGSLISIYIPERQLKKKFDSTSIKPSVNFDNFNFQKKNKKTLRLFDIQKQLKSSSPTKNKLYNDLFELLLSRMKLGNNDSLIYLDFQGYEIDERIAKKIIYFICSDYRFNYQNNIIVLNPPPKQFLKNIKDEISELEEVDKKFRFHPTPFVYLDELKNELEIFWLGVYSEKDIQKLNDLLFEEHDLRASDFENPDDIIGHINKYDKLGNLYSAIDSKEIFNYYKIKKDASINEEIKGLVVSCIQKEEGSIYLCNGNYYQYEYFLMNEVLYNEDKLNYLSNNLFLKIQDRLKNLEDVLFAGITSSSHKILESLISQGHLKKENYVQLDNYFSFEKEKAFSKLTIPGSKVVLICDVISTGFLVNKFESHLKETDSELIGIGVLINAIDKSYLGTDYSGIEKILIPTINYKLEKKHRSEISNKLNKKELKVIRINPYTNTPISHSIKETNSNEAILMDNQDFINLIDSSQIKIGYFEFNNLIHPYFFDMDVILDKSSPTSNKILSELIQKLEKKKTVKDIDFIFYPNESGIKNIDFEYFKNNIIPKHSIEFIKLERFATNEGWRFSHPPKSLMEKSKDKNALILDDGSCSGESLLQMIDEVAFLDVQEITVLSIVGRVNEHKREFFSRLKSIQAGSKTIKISIYFGCHWHLPTYHLSKSPVIDEITRLKILSNFPNTPKGIRKIAENVLSELRLKETKEDNNKYLVKDKKGKEIIKELILTRDHFGKISEFRFYKEYFNYFNDFIAEYESQSRKARGNFPYKKIELISAAIIHEPYLFDSIKKVLPDLVEKIEDFLETLLLKENRIKIEDLTFKWDIKNIYHLLFIVYKNEALFNKLTVRNVSVIISDFSPNNIDYLLYKLTSYLKIDSFLSSSNEDYSGKVKVLINSLIEEKDLNETVLKSLKRYRPFLYSLKSNDNFDSKLSKVKHNFDKIINDQYHKDCITAHFDSFHVKLMELEVEPNENSINDLINLWDKIVPFISDILDLSISYSHFFISFGGNLLSSLETEENSLRKLFGRLNDLIYEANENTDFSSIRKSSTQIYSKYVKSESKLYRVFSKLITSDIGSVFEEFISELSSEIKFEIIGKELIEKKSICIDVPYLIIKEIIFDELKSNFRHADINSPIYITWEESCNSDFVCLKIKNKNKSSTAEISGGGSGIDLFKSFSNYPNKNLEFDSYIESGYFIQKFKFKLK</sequence>
<accession>A0A495PZC6</accession>
<evidence type="ECO:0000313" key="1">
    <source>
        <dbReference type="EMBL" id="RKS55872.1"/>
    </source>
</evidence>